<dbReference type="Gene3D" id="3.30.420.10">
    <property type="entry name" value="Ribonuclease H-like superfamily/Ribonuclease H"/>
    <property type="match status" value="1"/>
</dbReference>
<reference evidence="2" key="1">
    <citation type="submission" date="2024-02" db="UniProtKB">
        <authorList>
            <consortium name="WormBaseParasite"/>
        </authorList>
    </citation>
    <scope>IDENTIFICATION</scope>
</reference>
<dbReference type="PANTHER" id="PTHR47326:SF1">
    <property type="entry name" value="HTH PSQ-TYPE DOMAIN-CONTAINING PROTEIN"/>
    <property type="match status" value="1"/>
</dbReference>
<proteinExistence type="predicted"/>
<accession>A0AAF5I1W4</accession>
<dbReference type="GO" id="GO:0003676">
    <property type="term" value="F:nucleic acid binding"/>
    <property type="evidence" value="ECO:0007669"/>
    <property type="project" value="InterPro"/>
</dbReference>
<dbReference type="Proteomes" id="UP000035681">
    <property type="component" value="Unplaced"/>
</dbReference>
<dbReference type="WBParaSite" id="TCONS_00010635.p1">
    <property type="protein sequence ID" value="TCONS_00010635.p1"/>
    <property type="gene ID" value="XLOC_004031"/>
</dbReference>
<keyword evidence="1" id="KW-1185">Reference proteome</keyword>
<protein>
    <submittedName>
        <fullName evidence="2">Uncharacterized protein</fullName>
    </submittedName>
</protein>
<evidence type="ECO:0000313" key="2">
    <source>
        <dbReference type="WBParaSite" id="TCONS_00010635.p1"/>
    </source>
</evidence>
<dbReference type="PANTHER" id="PTHR47326">
    <property type="entry name" value="TRANSPOSABLE ELEMENT TC3 TRANSPOSASE-LIKE PROTEIN"/>
    <property type="match status" value="1"/>
</dbReference>
<evidence type="ECO:0000313" key="1">
    <source>
        <dbReference type="Proteomes" id="UP000035681"/>
    </source>
</evidence>
<dbReference type="InterPro" id="IPR036397">
    <property type="entry name" value="RNaseH_sf"/>
</dbReference>
<name>A0AAF5I1W4_STRER</name>
<organism evidence="1 2">
    <name type="scientific">Strongyloides stercoralis</name>
    <name type="common">Threadworm</name>
    <dbReference type="NCBI Taxonomy" id="6248"/>
    <lineage>
        <taxon>Eukaryota</taxon>
        <taxon>Metazoa</taxon>
        <taxon>Ecdysozoa</taxon>
        <taxon>Nematoda</taxon>
        <taxon>Chromadorea</taxon>
        <taxon>Rhabditida</taxon>
        <taxon>Tylenchina</taxon>
        <taxon>Panagrolaimomorpha</taxon>
        <taxon>Strongyloidoidea</taxon>
        <taxon>Strongyloididae</taxon>
        <taxon>Strongyloides</taxon>
    </lineage>
</organism>
<sequence>FIPISLTTNRLPFKNFALLRQKEFTDHFTLRITKEMLLLLIRKITDTCFSIQALPHIAHKTITFLKAIFGNRIISKNGNINWPARSPDLSPLDFSLWGYLKDRVYRNKPETIEDLKENIETEIADIPRCMLKRVMNSFYDRVQQCRQREGRLLDDKDKSKIIMTMEPEKFSCENKLTSDDNQDCYFADSEDNTDSESETESTKIDTQLLNEDFFKLISLKNN</sequence>
<dbReference type="AlphaFoldDB" id="A0AAF5I1W4"/>